<dbReference type="InterPro" id="IPR037950">
    <property type="entry name" value="PgdA-like"/>
</dbReference>
<dbReference type="InterPro" id="IPR002509">
    <property type="entry name" value="NODB_dom"/>
</dbReference>
<dbReference type="PANTHER" id="PTHR47561">
    <property type="entry name" value="POLYSACCHARIDE DEACETYLASE FAMILY PROTEIN (AFU_ORTHOLOGUE AFUA_6G05030)"/>
    <property type="match status" value="1"/>
</dbReference>
<dbReference type="Gene3D" id="3.20.20.370">
    <property type="entry name" value="Glycoside hydrolase/deacetylase"/>
    <property type="match status" value="1"/>
</dbReference>
<reference evidence="3" key="1">
    <citation type="journal article" date="2019" name="Int. J. Syst. Evol. Microbiol.">
        <title>The Global Catalogue of Microorganisms (GCM) 10K type strain sequencing project: providing services to taxonomists for standard genome sequencing and annotation.</title>
        <authorList>
            <consortium name="The Broad Institute Genomics Platform"/>
            <consortium name="The Broad Institute Genome Sequencing Center for Infectious Disease"/>
            <person name="Wu L."/>
            <person name="Ma J."/>
        </authorList>
    </citation>
    <scope>NUCLEOTIDE SEQUENCE [LARGE SCALE GENOMIC DNA]</scope>
    <source>
        <strain evidence="3">JCM 17688</strain>
    </source>
</reference>
<dbReference type="PANTHER" id="PTHR47561:SF1">
    <property type="entry name" value="POLYSACCHARIDE DEACETYLASE FAMILY PROTEIN (AFU_ORTHOLOGUE AFUA_6G05030)"/>
    <property type="match status" value="1"/>
</dbReference>
<gene>
    <name evidence="2" type="ORF">GCM10023147_24350</name>
</gene>
<feature type="domain" description="NodB homology" evidence="1">
    <location>
        <begin position="37"/>
        <end position="256"/>
    </location>
</feature>
<organism evidence="2 3">
    <name type="scientific">Tsukamurella soli</name>
    <dbReference type="NCBI Taxonomy" id="644556"/>
    <lineage>
        <taxon>Bacteria</taxon>
        <taxon>Bacillati</taxon>
        <taxon>Actinomycetota</taxon>
        <taxon>Actinomycetes</taxon>
        <taxon>Mycobacteriales</taxon>
        <taxon>Tsukamurellaceae</taxon>
        <taxon>Tsukamurella</taxon>
    </lineage>
</organism>
<protein>
    <submittedName>
        <fullName evidence="2">Polysaccharide deacetylase</fullName>
    </submittedName>
</protein>
<dbReference type="CDD" id="cd10938">
    <property type="entry name" value="CE4_HpPgdA_like"/>
    <property type="match status" value="1"/>
</dbReference>
<dbReference type="Proteomes" id="UP001500635">
    <property type="component" value="Unassembled WGS sequence"/>
</dbReference>
<dbReference type="PROSITE" id="PS51677">
    <property type="entry name" value="NODB"/>
    <property type="match status" value="1"/>
</dbReference>
<evidence type="ECO:0000313" key="2">
    <source>
        <dbReference type="EMBL" id="GAA4393523.1"/>
    </source>
</evidence>
<evidence type="ECO:0000313" key="3">
    <source>
        <dbReference type="Proteomes" id="UP001500635"/>
    </source>
</evidence>
<name>A0ABP8JP76_9ACTN</name>
<dbReference type="SUPFAM" id="SSF88713">
    <property type="entry name" value="Glycoside hydrolase/deacetylase"/>
    <property type="match status" value="1"/>
</dbReference>
<dbReference type="EMBL" id="BAABFR010000033">
    <property type="protein sequence ID" value="GAA4393523.1"/>
    <property type="molecule type" value="Genomic_DNA"/>
</dbReference>
<dbReference type="Pfam" id="PF01522">
    <property type="entry name" value="Polysacc_deac_1"/>
    <property type="match status" value="1"/>
</dbReference>
<proteinExistence type="predicted"/>
<keyword evidence="3" id="KW-1185">Reference proteome</keyword>
<dbReference type="RefSeq" id="WP_344995810.1">
    <property type="nucleotide sequence ID" value="NZ_BAABFR010000033.1"/>
</dbReference>
<accession>A0ABP8JP76</accession>
<dbReference type="InterPro" id="IPR011330">
    <property type="entry name" value="Glyco_hydro/deAcase_b/a-brl"/>
</dbReference>
<sequence length="278" mass="31129">MSENAFPGGKAVAVSLTFDVDAEAGWLGEGEEYARRLTILSEGRYGVIRGVPRILNLLARYDIPATFFVPGYTAEQHPGLVESLLEAGHEIAHHGYLHLRSDKASAQAQADEIVRGLEVFEKLGVPRPRGYRSTSWELTPETFDLLLEHGFAYDSSCMGDDRPYLEQWDGRQILEIPVHWSLDDWPRFGWNIDGGGNVADPEELRRSWIAEFESARAERRHTSFTMHPEVIGRPYRLAQLEAVIEHVAAGGDVWWARLDEVAEHAAPRLSVAATAVSR</sequence>
<evidence type="ECO:0000259" key="1">
    <source>
        <dbReference type="PROSITE" id="PS51677"/>
    </source>
</evidence>
<comment type="caution">
    <text evidence="2">The sequence shown here is derived from an EMBL/GenBank/DDBJ whole genome shotgun (WGS) entry which is preliminary data.</text>
</comment>